<dbReference type="EMBL" id="JAAAJB010000187">
    <property type="protein sequence ID" value="KAG0262458.1"/>
    <property type="molecule type" value="Genomic_DNA"/>
</dbReference>
<dbReference type="PANTHER" id="PTHR48081:SF26">
    <property type="entry name" value="ALPHA_BETA HYDROLASE FOLD-3 DOMAIN-CONTAINING PROTEIN"/>
    <property type="match status" value="1"/>
</dbReference>
<evidence type="ECO:0000256" key="2">
    <source>
        <dbReference type="ARBA" id="ARBA00022801"/>
    </source>
</evidence>
<keyword evidence="6" id="KW-1185">Reference proteome</keyword>
<evidence type="ECO:0000313" key="5">
    <source>
        <dbReference type="EMBL" id="KAG0262458.1"/>
    </source>
</evidence>
<comment type="caution">
    <text evidence="5">The sequence shown here is derived from an EMBL/GenBank/DDBJ whole genome shotgun (WGS) entry which is preliminary data.</text>
</comment>
<reference evidence="5" key="1">
    <citation type="journal article" date="2020" name="Fungal Divers.">
        <title>Resolving the Mortierellaceae phylogeny through synthesis of multi-gene phylogenetics and phylogenomics.</title>
        <authorList>
            <person name="Vandepol N."/>
            <person name="Liber J."/>
            <person name="Desiro A."/>
            <person name="Na H."/>
            <person name="Kennedy M."/>
            <person name="Barry K."/>
            <person name="Grigoriev I.V."/>
            <person name="Miller A.N."/>
            <person name="O'Donnell K."/>
            <person name="Stajich J.E."/>
            <person name="Bonito G."/>
        </authorList>
    </citation>
    <scope>NUCLEOTIDE SEQUENCE</scope>
    <source>
        <strain evidence="5">BC1065</strain>
    </source>
</reference>
<dbReference type="Gene3D" id="3.40.50.1820">
    <property type="entry name" value="alpha/beta hydrolase"/>
    <property type="match status" value="1"/>
</dbReference>
<dbReference type="InterPro" id="IPR050300">
    <property type="entry name" value="GDXG_lipolytic_enzyme"/>
</dbReference>
<sequence>MSRKRLPLAFPIKNLRHYMKLISSQVAIGTSLILRHPFSPTYPSWPLHLALFVACFRATADHQDNLGDDVADVRLLVDTFFYYLPRLPTMTIEPFTFPVPKGGRGFGGVLAPLEACEDGHRTIPGAWISDSRVWNRVMAMPLAYSARFSQDPYAARQGEKVILYFHGGAYFICSTHTHREMMWRIARATGRRVFAVDYRLAPEYTFPAPIQDAAHAYAHLTDPHGLGFEPENVTIAGDSAGGGLSLGSLMYLRDQGITLPSKGVLFSPWLDLTCSSESWTTNHEFDYLPGPAKPTDKFHPVAMYCGGMDRMRTLRTHPYVSPLFGSLHGLPPLLIQVGDAERLRDECILLVHKAGGNLGPPNKLPPSIRPWAMAQQQQHHHQKKQSSTSSSSSSSSSWSQPIELDLYPRMVHVFQAFPLLPEAITALQRMRHFMEAREAEEAARQMEMQLLEKLARELAERLAYCLGEEGSTISDEKLSRLKLVTV</sequence>
<dbReference type="PROSITE" id="PS01173">
    <property type="entry name" value="LIPASE_GDXG_HIS"/>
    <property type="match status" value="1"/>
</dbReference>
<evidence type="ECO:0000313" key="6">
    <source>
        <dbReference type="Proteomes" id="UP000807716"/>
    </source>
</evidence>
<name>A0A9P6QBU4_9FUNG</name>
<organism evidence="5 6">
    <name type="scientific">Actinomortierella ambigua</name>
    <dbReference type="NCBI Taxonomy" id="1343610"/>
    <lineage>
        <taxon>Eukaryota</taxon>
        <taxon>Fungi</taxon>
        <taxon>Fungi incertae sedis</taxon>
        <taxon>Mucoromycota</taxon>
        <taxon>Mortierellomycotina</taxon>
        <taxon>Mortierellomycetes</taxon>
        <taxon>Mortierellales</taxon>
        <taxon>Mortierellaceae</taxon>
        <taxon>Actinomortierella</taxon>
    </lineage>
</organism>
<dbReference type="InterPro" id="IPR013094">
    <property type="entry name" value="AB_hydrolase_3"/>
</dbReference>
<feature type="domain" description="Alpha/beta hydrolase fold-3" evidence="4">
    <location>
        <begin position="162"/>
        <end position="352"/>
    </location>
</feature>
<dbReference type="GO" id="GO:0016787">
    <property type="term" value="F:hydrolase activity"/>
    <property type="evidence" value="ECO:0007669"/>
    <property type="project" value="UniProtKB-KW"/>
</dbReference>
<proteinExistence type="inferred from homology"/>
<evidence type="ECO:0000259" key="4">
    <source>
        <dbReference type="Pfam" id="PF07859"/>
    </source>
</evidence>
<dbReference type="PANTHER" id="PTHR48081">
    <property type="entry name" value="AB HYDROLASE SUPERFAMILY PROTEIN C4A8.06C"/>
    <property type="match status" value="1"/>
</dbReference>
<protein>
    <recommendedName>
        <fullName evidence="4">Alpha/beta hydrolase fold-3 domain-containing protein</fullName>
    </recommendedName>
</protein>
<dbReference type="Pfam" id="PF07859">
    <property type="entry name" value="Abhydrolase_3"/>
    <property type="match status" value="1"/>
</dbReference>
<evidence type="ECO:0000256" key="3">
    <source>
        <dbReference type="SAM" id="MobiDB-lite"/>
    </source>
</evidence>
<feature type="compositionally biased region" description="Low complexity" evidence="3">
    <location>
        <begin position="385"/>
        <end position="396"/>
    </location>
</feature>
<feature type="region of interest" description="Disordered" evidence="3">
    <location>
        <begin position="359"/>
        <end position="396"/>
    </location>
</feature>
<dbReference type="SUPFAM" id="SSF53474">
    <property type="entry name" value="alpha/beta-Hydrolases"/>
    <property type="match status" value="1"/>
</dbReference>
<dbReference type="InterPro" id="IPR029058">
    <property type="entry name" value="AB_hydrolase_fold"/>
</dbReference>
<dbReference type="AlphaFoldDB" id="A0A9P6QBU4"/>
<accession>A0A9P6QBU4</accession>
<gene>
    <name evidence="5" type="ORF">DFQ27_002322</name>
</gene>
<dbReference type="InterPro" id="IPR002168">
    <property type="entry name" value="Lipase_GDXG_HIS_AS"/>
</dbReference>
<dbReference type="Proteomes" id="UP000807716">
    <property type="component" value="Unassembled WGS sequence"/>
</dbReference>
<comment type="similarity">
    <text evidence="1">Belongs to the 'GDXG' lipolytic enzyme family.</text>
</comment>
<keyword evidence="2" id="KW-0378">Hydrolase</keyword>
<dbReference type="OrthoDB" id="408631at2759"/>
<evidence type="ECO:0000256" key="1">
    <source>
        <dbReference type="ARBA" id="ARBA00010515"/>
    </source>
</evidence>